<keyword evidence="7 12" id="KW-1133">Transmembrane helix</keyword>
<accession>A0AA97A8Q7</accession>
<dbReference type="EC" id="2.7.8.-" evidence="14"/>
<evidence type="ECO:0000256" key="3">
    <source>
        <dbReference type="ARBA" id="ARBA00022516"/>
    </source>
</evidence>
<dbReference type="EMBL" id="CP131062">
    <property type="protein sequence ID" value="WNY29363.1"/>
    <property type="molecule type" value="Genomic_DNA"/>
</dbReference>
<evidence type="ECO:0000313" key="15">
    <source>
        <dbReference type="Proteomes" id="UP001302662"/>
    </source>
</evidence>
<comment type="subcellular location">
    <subcellularLocation>
        <location evidence="1">Cell membrane</location>
        <topology evidence="1">Multi-pass membrane protein</topology>
    </subcellularLocation>
</comment>
<keyword evidence="6" id="KW-0677">Repeat</keyword>
<evidence type="ECO:0000256" key="10">
    <source>
        <dbReference type="ARBA" id="ARBA00023209"/>
    </source>
</evidence>
<feature type="transmembrane region" description="Helical" evidence="12">
    <location>
        <begin position="12"/>
        <end position="33"/>
    </location>
</feature>
<evidence type="ECO:0000256" key="8">
    <source>
        <dbReference type="ARBA" id="ARBA00023098"/>
    </source>
</evidence>
<dbReference type="PANTHER" id="PTHR21248">
    <property type="entry name" value="CARDIOLIPIN SYNTHASE"/>
    <property type="match status" value="1"/>
</dbReference>
<evidence type="ECO:0000256" key="7">
    <source>
        <dbReference type="ARBA" id="ARBA00022989"/>
    </source>
</evidence>
<keyword evidence="4 14" id="KW-0808">Transferase</keyword>
<feature type="transmembrane region" description="Helical" evidence="12">
    <location>
        <begin position="39"/>
        <end position="62"/>
    </location>
</feature>
<gene>
    <name evidence="14" type="primary">clsA</name>
    <name evidence="14" type="ORF">MmiEs2_15900</name>
</gene>
<dbReference type="CDD" id="cd09112">
    <property type="entry name" value="PLDc_CLS_2"/>
    <property type="match status" value="1"/>
</dbReference>
<evidence type="ECO:0000256" key="6">
    <source>
        <dbReference type="ARBA" id="ARBA00022737"/>
    </source>
</evidence>
<evidence type="ECO:0000256" key="9">
    <source>
        <dbReference type="ARBA" id="ARBA00023136"/>
    </source>
</evidence>
<evidence type="ECO:0000256" key="4">
    <source>
        <dbReference type="ARBA" id="ARBA00022679"/>
    </source>
</evidence>
<evidence type="ECO:0000256" key="11">
    <source>
        <dbReference type="ARBA" id="ARBA00023264"/>
    </source>
</evidence>
<evidence type="ECO:0000256" key="12">
    <source>
        <dbReference type="SAM" id="Phobius"/>
    </source>
</evidence>
<dbReference type="RefSeq" id="WP_316559347.1">
    <property type="nucleotide sequence ID" value="NZ_CP131062.1"/>
</dbReference>
<keyword evidence="11" id="KW-1208">Phospholipid metabolism</keyword>
<dbReference type="InterPro" id="IPR025202">
    <property type="entry name" value="PLD-like_dom"/>
</dbReference>
<dbReference type="AlphaFoldDB" id="A0AA97A8Q7"/>
<dbReference type="InterPro" id="IPR030874">
    <property type="entry name" value="Cardiolipin_synth_Firmi"/>
</dbReference>
<keyword evidence="15" id="KW-1185">Reference proteome</keyword>
<evidence type="ECO:0000256" key="2">
    <source>
        <dbReference type="ARBA" id="ARBA00022475"/>
    </source>
</evidence>
<feature type="domain" description="PLD phosphodiesterase" evidence="13">
    <location>
        <begin position="403"/>
        <end position="430"/>
    </location>
</feature>
<dbReference type="Gene3D" id="3.30.870.10">
    <property type="entry name" value="Endonuclease Chain A"/>
    <property type="match status" value="2"/>
</dbReference>
<dbReference type="KEGG" id="mees:MmiEs2_15900"/>
<dbReference type="Pfam" id="PF13396">
    <property type="entry name" value="PLDc_N"/>
    <property type="match status" value="1"/>
</dbReference>
<evidence type="ECO:0000256" key="5">
    <source>
        <dbReference type="ARBA" id="ARBA00022692"/>
    </source>
</evidence>
<reference evidence="14 15" key="1">
    <citation type="submission" date="2023-07" db="EMBL/GenBank/DDBJ databases">
        <title>Closed genome sequence of Methanimicrococcus sp. Es2.</title>
        <authorList>
            <person name="Protasov E."/>
            <person name="Platt K."/>
            <person name="Reeh H."/>
            <person name="Poehlein A."/>
            <person name="Daniel R."/>
            <person name="Brune A."/>
        </authorList>
    </citation>
    <scope>NUCLEOTIDE SEQUENCE [LARGE SCALE GENOMIC DNA]</scope>
    <source>
        <strain evidence="14 15">Es2</strain>
    </source>
</reference>
<dbReference type="CDD" id="cd09110">
    <property type="entry name" value="PLDc_CLS_1"/>
    <property type="match status" value="1"/>
</dbReference>
<dbReference type="SMART" id="SM00155">
    <property type="entry name" value="PLDc"/>
    <property type="match status" value="2"/>
</dbReference>
<feature type="domain" description="PLD phosphodiesterase" evidence="13">
    <location>
        <begin position="224"/>
        <end position="251"/>
    </location>
</feature>
<dbReference type="InterPro" id="IPR027379">
    <property type="entry name" value="CLS_N"/>
</dbReference>
<dbReference type="HAMAP" id="MF_01916">
    <property type="entry name" value="Cardiolipin_synth_Cls"/>
    <property type="match status" value="1"/>
</dbReference>
<dbReference type="InterPro" id="IPR001736">
    <property type="entry name" value="PLipase_D/transphosphatidylase"/>
</dbReference>
<evidence type="ECO:0000256" key="1">
    <source>
        <dbReference type="ARBA" id="ARBA00004651"/>
    </source>
</evidence>
<dbReference type="GO" id="GO:0032049">
    <property type="term" value="P:cardiolipin biosynthetic process"/>
    <property type="evidence" value="ECO:0007669"/>
    <property type="project" value="InterPro"/>
</dbReference>
<evidence type="ECO:0000313" key="14">
    <source>
        <dbReference type="EMBL" id="WNY29363.1"/>
    </source>
</evidence>
<dbReference type="GO" id="GO:0008808">
    <property type="term" value="F:cardiolipin synthase activity"/>
    <property type="evidence" value="ECO:0007669"/>
    <property type="project" value="InterPro"/>
</dbReference>
<protein>
    <submittedName>
        <fullName evidence="14">Major cardiolipin synthase ClsA</fullName>
        <ecNumber evidence="14">2.7.8.-</ecNumber>
    </submittedName>
</protein>
<keyword evidence="9 12" id="KW-0472">Membrane</keyword>
<proteinExistence type="inferred from homology"/>
<keyword evidence="3" id="KW-0444">Lipid biosynthesis</keyword>
<name>A0AA97A8Q7_9EURY</name>
<dbReference type="PANTHER" id="PTHR21248:SF22">
    <property type="entry name" value="PHOSPHOLIPASE D"/>
    <property type="match status" value="1"/>
</dbReference>
<evidence type="ECO:0000259" key="13">
    <source>
        <dbReference type="PROSITE" id="PS50035"/>
    </source>
</evidence>
<dbReference type="PROSITE" id="PS50035">
    <property type="entry name" value="PLD"/>
    <property type="match status" value="2"/>
</dbReference>
<organism evidence="14 15">
    <name type="scientific">Methanimicrococcus stummii</name>
    <dbReference type="NCBI Taxonomy" id="3028294"/>
    <lineage>
        <taxon>Archaea</taxon>
        <taxon>Methanobacteriati</taxon>
        <taxon>Methanobacteriota</taxon>
        <taxon>Stenosarchaea group</taxon>
        <taxon>Methanomicrobia</taxon>
        <taxon>Methanosarcinales</taxon>
        <taxon>Methanosarcinaceae</taxon>
        <taxon>Methanimicrococcus</taxon>
    </lineage>
</organism>
<keyword evidence="5 12" id="KW-0812">Transmembrane</keyword>
<keyword evidence="10" id="KW-0594">Phospholipid biosynthesis</keyword>
<dbReference type="GeneID" id="85198058"/>
<dbReference type="GO" id="GO:0005886">
    <property type="term" value="C:plasma membrane"/>
    <property type="evidence" value="ECO:0007669"/>
    <property type="project" value="UniProtKB-SubCell"/>
</dbReference>
<dbReference type="Proteomes" id="UP001302662">
    <property type="component" value="Chromosome"/>
</dbReference>
<keyword evidence="2" id="KW-1003">Cell membrane</keyword>
<dbReference type="NCBIfam" id="TIGR04265">
    <property type="entry name" value="bac_cardiolipin"/>
    <property type="match status" value="1"/>
</dbReference>
<dbReference type="Pfam" id="PF13091">
    <property type="entry name" value="PLDc_2"/>
    <property type="match status" value="2"/>
</dbReference>
<sequence length="491" mass="55722">MAIDWTIFQEIYHILLIVIVFLNLLAALTIVFYERRSPQIAAAWILLLLFLPVLGFVVYVFFGRHLYGKYKYGKKTEADNQFEQISSYQIEQLKTSDLKLTDAGKNFESTIALLLNQDHAAYSTNNAVDVYIHGEQKFKEMENLIRGAKHHVHMEYYIIRDDPLGRRIMKALTEKAAEGVVVRVLFDAVGVHKIGPDFYKDLKNAGGKVYIQFPLLVPFINTRINYRNHRKILVVDGATGLIGGFNIGEEYLGKGPLGYWRDTHLKICGGAVASLQKRFIKDWNFAAEKDAIKDDSRYYPQEITKPIGETAVQIVSSGPDSENAAIYSGFLSLIGRAKKSIYIQTPYFIPDQSIFEALRIAILSGIDVRIEIPCKADMPFVYWASFSYLGDLIRLGAKGYTYSHGFIHSKTAVIDGEAATIGTANWDIRSFKLNFETNAFIYNKEFGQKMNEIILDELESDCTQITAEIYNSRPFSVKIKEGFFRLISPLL</sequence>
<dbReference type="InterPro" id="IPR022924">
    <property type="entry name" value="Cardiolipin_synthase"/>
</dbReference>
<keyword evidence="8" id="KW-0443">Lipid metabolism</keyword>
<dbReference type="SUPFAM" id="SSF56024">
    <property type="entry name" value="Phospholipase D/nuclease"/>
    <property type="match status" value="2"/>
</dbReference>